<dbReference type="InterPro" id="IPR002510">
    <property type="entry name" value="Metalloprtase-TldD/E_N"/>
</dbReference>
<dbReference type="GO" id="GO:0006508">
    <property type="term" value="P:proteolysis"/>
    <property type="evidence" value="ECO:0007669"/>
    <property type="project" value="UniProtKB-KW"/>
</dbReference>
<evidence type="ECO:0000256" key="2">
    <source>
        <dbReference type="ARBA" id="ARBA00022670"/>
    </source>
</evidence>
<reference evidence="9" key="1">
    <citation type="submission" date="2016-03" db="EMBL/GenBank/DDBJ databases">
        <authorList>
            <person name="Oger P.M."/>
        </authorList>
    </citation>
    <scope>NUCLEOTIDE SEQUENCE [LARGE SCALE GENOMIC DNA]</scope>
    <source>
        <strain evidence="9">OG-1</strain>
    </source>
</reference>
<dbReference type="InterPro" id="IPR035068">
    <property type="entry name" value="TldD/PmbA_N"/>
</dbReference>
<dbReference type="InterPro" id="IPR051463">
    <property type="entry name" value="Peptidase_U62_metallo"/>
</dbReference>
<dbReference type="PANTHER" id="PTHR30624:SF11">
    <property type="entry name" value="ZINC-DEPENDENT PROTEASE, TLDD_PMBA FAMILY"/>
    <property type="match status" value="1"/>
</dbReference>
<dbReference type="GeneID" id="27139177"/>
<keyword evidence="4" id="KW-0482">Metalloprotease</keyword>
<dbReference type="InterPro" id="IPR045569">
    <property type="entry name" value="Metalloprtase-TldD/E_C"/>
</dbReference>
<proteinExistence type="inferred from homology"/>
<evidence type="ECO:0000259" key="5">
    <source>
        <dbReference type="Pfam" id="PF01523"/>
    </source>
</evidence>
<evidence type="ECO:0000256" key="4">
    <source>
        <dbReference type="ARBA" id="ARBA00023049"/>
    </source>
</evidence>
<dbReference type="KEGG" id="tpep:A0127_01485"/>
<keyword evidence="3" id="KW-0378">Hydrolase</keyword>
<dbReference type="GO" id="GO:0008237">
    <property type="term" value="F:metallopeptidase activity"/>
    <property type="evidence" value="ECO:0007669"/>
    <property type="project" value="UniProtKB-KW"/>
</dbReference>
<dbReference type="InterPro" id="IPR025502">
    <property type="entry name" value="TldD"/>
</dbReference>
<feature type="domain" description="Metalloprotease TldD/E C-terminal" evidence="6">
    <location>
        <begin position="232"/>
        <end position="447"/>
    </location>
</feature>
<dbReference type="STRING" id="53952.A0127_01485"/>
<keyword evidence="2" id="KW-0645">Protease</keyword>
<dbReference type="InterPro" id="IPR045570">
    <property type="entry name" value="Metalloprtase-TldD/E_cen_dom"/>
</dbReference>
<name>A0A142CT32_9EURY</name>
<dbReference type="Pfam" id="PF01523">
    <property type="entry name" value="PmbA_TldD_1st"/>
    <property type="match status" value="1"/>
</dbReference>
<dbReference type="FunFam" id="3.30.2290.10:FF:000003">
    <property type="entry name" value="Zinc-dependent protease, TldD/PmbA family"/>
    <property type="match status" value="1"/>
</dbReference>
<protein>
    <submittedName>
        <fullName evidence="8">TldD-like protein</fullName>
    </submittedName>
</protein>
<dbReference type="GO" id="GO:0005829">
    <property type="term" value="C:cytosol"/>
    <property type="evidence" value="ECO:0007669"/>
    <property type="project" value="TreeGrafter"/>
</dbReference>
<keyword evidence="9" id="KW-1185">Reference proteome</keyword>
<organism evidence="8 9">
    <name type="scientific">Thermococcus peptonophilus</name>
    <dbReference type="NCBI Taxonomy" id="53952"/>
    <lineage>
        <taxon>Archaea</taxon>
        <taxon>Methanobacteriati</taxon>
        <taxon>Methanobacteriota</taxon>
        <taxon>Thermococci</taxon>
        <taxon>Thermococcales</taxon>
        <taxon>Thermococcaceae</taxon>
        <taxon>Thermococcus</taxon>
    </lineage>
</organism>
<dbReference type="EMBL" id="CP014750">
    <property type="protein sequence ID" value="AMQ17934.1"/>
    <property type="molecule type" value="Genomic_DNA"/>
</dbReference>
<dbReference type="PIRSF" id="PIRSF004919">
    <property type="entry name" value="TldD"/>
    <property type="match status" value="1"/>
</dbReference>
<dbReference type="AlphaFoldDB" id="A0A142CT32"/>
<accession>A0A142CT32</accession>
<dbReference type="Gene3D" id="3.30.2290.10">
    <property type="entry name" value="PmbA/TldD superfamily"/>
    <property type="match status" value="1"/>
</dbReference>
<dbReference type="InterPro" id="IPR036059">
    <property type="entry name" value="TldD/PmbA_sf"/>
</dbReference>
<feature type="domain" description="Metalloprotease TldD/E N-terminal" evidence="5">
    <location>
        <begin position="20"/>
        <end position="84"/>
    </location>
</feature>
<gene>
    <name evidence="8" type="ORF">A0127_01485</name>
</gene>
<dbReference type="SUPFAM" id="SSF111283">
    <property type="entry name" value="Putative modulator of DNA gyrase, PmbA/TldD"/>
    <property type="match status" value="1"/>
</dbReference>
<dbReference type="Pfam" id="PF19290">
    <property type="entry name" value="PmbA_TldD_2nd"/>
    <property type="match status" value="1"/>
</dbReference>
<evidence type="ECO:0000313" key="8">
    <source>
        <dbReference type="EMBL" id="AMQ17934.1"/>
    </source>
</evidence>
<dbReference type="Pfam" id="PF19289">
    <property type="entry name" value="PmbA_TldD_3rd"/>
    <property type="match status" value="1"/>
</dbReference>
<evidence type="ECO:0000313" key="9">
    <source>
        <dbReference type="Proteomes" id="UP000073604"/>
    </source>
</evidence>
<dbReference type="RefSeq" id="WP_062387040.1">
    <property type="nucleotide sequence ID" value="NZ_CP014750.1"/>
</dbReference>
<dbReference type="Proteomes" id="UP000073604">
    <property type="component" value="Chromosome"/>
</dbReference>
<comment type="similarity">
    <text evidence="1">Belongs to the peptidase U62 family.</text>
</comment>
<evidence type="ECO:0000259" key="6">
    <source>
        <dbReference type="Pfam" id="PF19289"/>
    </source>
</evidence>
<sequence length="473" mass="53609">MHELVEFAVEKALELGADYAEARFEEKNGTELVMKNGNAESLGILADRGIGIRVLVDGGMGFASTNVLTKESVAEAVKKAVKLAKAASKVRNEPIRFSEEDFHEVYYEVKMRKDFRDIPPEEKLELLKKVEEEVKGTGVNVPMRYLMYSDWMWHKIIAHSDGGFVESYIPRVSLTYNLVVFENGQMEQAPFVQRAFSGGLELLEKDEPWKWAVKDVMALKRLIYEGQKPPEGKVDLVISPEVAGIAVHESVGHPYEADRIFGREAAQAGESFVKPDMLGKRIGSDVVTVIEDPTIPNSWGFYLYDDEGVKARPRYLIRNGIINEFLTNREYAYKLGQRSNASARAINYNREPIVRMANTYLAPGDHSFEELIEDIKLGVYMVSFNEWNIDDRRYQQRYIGREAYLIENGEIKHPVRRPILEITTRALWSSVDAVGKEVEFYPGTCGKGEPGQGVPVWMGGAHARLRDIPLRRP</sequence>
<evidence type="ECO:0000256" key="3">
    <source>
        <dbReference type="ARBA" id="ARBA00022801"/>
    </source>
</evidence>
<dbReference type="OrthoDB" id="98233at2157"/>
<feature type="domain" description="Metalloprotease TldD/E central" evidence="7">
    <location>
        <begin position="114"/>
        <end position="192"/>
    </location>
</feature>
<dbReference type="PANTHER" id="PTHR30624">
    <property type="entry name" value="UNCHARACTERIZED PROTEIN TLDD AND PMBA"/>
    <property type="match status" value="1"/>
</dbReference>
<evidence type="ECO:0000259" key="7">
    <source>
        <dbReference type="Pfam" id="PF19290"/>
    </source>
</evidence>
<evidence type="ECO:0000256" key="1">
    <source>
        <dbReference type="ARBA" id="ARBA00005836"/>
    </source>
</evidence>